<sequence length="226" mass="25114">MGSQGPSPGEDTSRDIHILVTGFGLFRSHAANPSWLIAASLPPTITSAARRIHIHTLPGAVEVSYHRIRATIPGLLFPKDSSKPNYDIVLHIGMADTRSYYAVEIQAHRDNYIMEDVVGETLKGDTFWKEEFGSPEVLSTRIKSSDLLKKWKQNLPTEDLRLSDNAGRYLCEFIYYTSMVEYWRKSPGGDCPVVFLHVPGQADEAHVETGKQVVLSLISSLAEVTS</sequence>
<dbReference type="Gene3D" id="3.40.630.20">
    <property type="entry name" value="Peptidase C15, pyroglutamyl peptidase I-like"/>
    <property type="match status" value="1"/>
</dbReference>
<reference evidence="5 6" key="1">
    <citation type="submission" date="2018-05" db="EMBL/GenBank/DDBJ databases">
        <title>Draft genome sequence of Scytalidium lignicola DSM 105466, a ubiquitous saprotrophic fungus.</title>
        <authorList>
            <person name="Buettner E."/>
            <person name="Gebauer A.M."/>
            <person name="Hofrichter M."/>
            <person name="Liers C."/>
            <person name="Kellner H."/>
        </authorList>
    </citation>
    <scope>NUCLEOTIDE SEQUENCE [LARGE SCALE GENOMIC DNA]</scope>
    <source>
        <strain evidence="5 6">DSM 105466</strain>
    </source>
</reference>
<keyword evidence="3" id="KW-0378">Hydrolase</keyword>
<accession>A0A3E2GXB7</accession>
<evidence type="ECO:0000256" key="2">
    <source>
        <dbReference type="ARBA" id="ARBA00022670"/>
    </source>
</evidence>
<feature type="non-terminal residue" evidence="5">
    <location>
        <position position="1"/>
    </location>
</feature>
<feature type="non-terminal residue" evidence="5">
    <location>
        <position position="226"/>
    </location>
</feature>
<evidence type="ECO:0000256" key="3">
    <source>
        <dbReference type="ARBA" id="ARBA00022801"/>
    </source>
</evidence>
<dbReference type="InterPro" id="IPR036440">
    <property type="entry name" value="Peptidase_C15-like_sf"/>
</dbReference>
<dbReference type="GO" id="GO:0008234">
    <property type="term" value="F:cysteine-type peptidase activity"/>
    <property type="evidence" value="ECO:0007669"/>
    <property type="project" value="UniProtKB-KW"/>
</dbReference>
<dbReference type="InterPro" id="IPR016125">
    <property type="entry name" value="Peptidase_C15-like"/>
</dbReference>
<name>A0A3E2GXB7_SCYLI</name>
<organism evidence="5 6">
    <name type="scientific">Scytalidium lignicola</name>
    <name type="common">Hyphomycete</name>
    <dbReference type="NCBI Taxonomy" id="5539"/>
    <lineage>
        <taxon>Eukaryota</taxon>
        <taxon>Fungi</taxon>
        <taxon>Dikarya</taxon>
        <taxon>Ascomycota</taxon>
        <taxon>Pezizomycotina</taxon>
        <taxon>Leotiomycetes</taxon>
        <taxon>Leotiomycetes incertae sedis</taxon>
        <taxon>Scytalidium</taxon>
    </lineage>
</organism>
<protein>
    <recommendedName>
        <fullName evidence="7">Peptidase C15, pyroglutamyl peptidase I-like protein</fullName>
    </recommendedName>
</protein>
<evidence type="ECO:0000256" key="1">
    <source>
        <dbReference type="ARBA" id="ARBA00006641"/>
    </source>
</evidence>
<evidence type="ECO:0000313" key="5">
    <source>
        <dbReference type="EMBL" id="RFU25761.1"/>
    </source>
</evidence>
<keyword evidence="6" id="KW-1185">Reference proteome</keyword>
<proteinExistence type="inferred from homology"/>
<dbReference type="EMBL" id="NCSJ02000305">
    <property type="protein sequence ID" value="RFU25761.1"/>
    <property type="molecule type" value="Genomic_DNA"/>
</dbReference>
<dbReference type="Pfam" id="PF01470">
    <property type="entry name" value="Peptidase_C15"/>
    <property type="match status" value="1"/>
</dbReference>
<gene>
    <name evidence="5" type="ORF">B7463_g10573</name>
</gene>
<comment type="caution">
    <text evidence="5">The sequence shown here is derived from an EMBL/GenBank/DDBJ whole genome shotgun (WGS) entry which is preliminary data.</text>
</comment>
<dbReference type="GO" id="GO:0006508">
    <property type="term" value="P:proteolysis"/>
    <property type="evidence" value="ECO:0007669"/>
    <property type="project" value="UniProtKB-KW"/>
</dbReference>
<keyword evidence="2" id="KW-0645">Protease</keyword>
<dbReference type="SUPFAM" id="SSF53182">
    <property type="entry name" value="Pyrrolidone carboxyl peptidase (pyroglutamate aminopeptidase)"/>
    <property type="match status" value="1"/>
</dbReference>
<evidence type="ECO:0000313" key="6">
    <source>
        <dbReference type="Proteomes" id="UP000258309"/>
    </source>
</evidence>
<keyword evidence="4" id="KW-0788">Thiol protease</keyword>
<dbReference type="Proteomes" id="UP000258309">
    <property type="component" value="Unassembled WGS sequence"/>
</dbReference>
<dbReference type="OrthoDB" id="407146at2759"/>
<dbReference type="PANTHER" id="PTHR23402">
    <property type="entry name" value="PROTEASE FAMILY C15 PYROGLUTAMYL-PEPTIDASE I-RELATED"/>
    <property type="match status" value="1"/>
</dbReference>
<comment type="similarity">
    <text evidence="1">Belongs to the peptidase C15 family.</text>
</comment>
<dbReference type="PANTHER" id="PTHR23402:SF1">
    <property type="entry name" value="PYROGLUTAMYL-PEPTIDASE I"/>
    <property type="match status" value="1"/>
</dbReference>
<evidence type="ECO:0000256" key="4">
    <source>
        <dbReference type="ARBA" id="ARBA00022807"/>
    </source>
</evidence>
<evidence type="ECO:0008006" key="7">
    <source>
        <dbReference type="Google" id="ProtNLM"/>
    </source>
</evidence>
<dbReference type="AlphaFoldDB" id="A0A3E2GXB7"/>